<feature type="coiled-coil region" evidence="2">
    <location>
        <begin position="200"/>
        <end position="248"/>
    </location>
</feature>
<dbReference type="GO" id="GO:0006310">
    <property type="term" value="P:DNA recombination"/>
    <property type="evidence" value="ECO:0007669"/>
    <property type="project" value="InterPro"/>
</dbReference>
<dbReference type="NCBIfam" id="NF041497">
    <property type="entry name" value="MobV"/>
    <property type="match status" value="1"/>
</dbReference>
<dbReference type="GO" id="GO:0003677">
    <property type="term" value="F:DNA binding"/>
    <property type="evidence" value="ECO:0007669"/>
    <property type="project" value="InterPro"/>
</dbReference>
<evidence type="ECO:0000256" key="1">
    <source>
        <dbReference type="ARBA" id="ARBA00010657"/>
    </source>
</evidence>
<dbReference type="InterPro" id="IPR001668">
    <property type="entry name" value="Mob_Pre"/>
</dbReference>
<keyword evidence="2" id="KW-0175">Coiled coil</keyword>
<gene>
    <name evidence="3" type="ORF">SK578_1523</name>
</gene>
<dbReference type="Gene3D" id="3.30.930.30">
    <property type="match status" value="1"/>
</dbReference>
<organism evidence="3 4">
    <name type="scientific">Streptococcus mitis</name>
    <dbReference type="NCBI Taxonomy" id="28037"/>
    <lineage>
        <taxon>Bacteria</taxon>
        <taxon>Bacillati</taxon>
        <taxon>Bacillota</taxon>
        <taxon>Bacilli</taxon>
        <taxon>Lactobacillales</taxon>
        <taxon>Streptococcaceae</taxon>
        <taxon>Streptococcus</taxon>
        <taxon>Streptococcus mitis group</taxon>
    </lineage>
</organism>
<dbReference type="Proteomes" id="UP000028089">
    <property type="component" value="Unassembled WGS sequence"/>
</dbReference>
<name>A0A081QR49_STRMT</name>
<dbReference type="RefSeq" id="WP_042751422.1">
    <property type="nucleotide sequence ID" value="NZ_JPFY01000013.1"/>
</dbReference>
<dbReference type="EMBL" id="JPFY01000013">
    <property type="protein sequence ID" value="KEQ45422.1"/>
    <property type="molecule type" value="Genomic_DNA"/>
</dbReference>
<sequence length="413" mass="48644">MSYAVARMQKMKSGNLGGAYRHNERIFENHSNKDIDPEKTHLNYELTDRDRSISYDRQIKQYINDNKISKRALRKDAVLCNEWIITSDKAFFENMSPDQIKNFFETTKNFFAERYGNSNIAYAMVHLDESTPHMHLGLVPMQNGKLSSKSLFGSRDQLKEIQEAFPRYLNKHGYNLQRGESDSKKKHLETAEFKEKQRLLDDTDKKIVDKTEKLKQLEKQEKQATEKIKQHEKEKDALLDDIAVLESIQPLQIEEMKKDKLVRRTFDGKLKMDKATYDRLFHTVSQHALDNNRLRHENSNLEQQLQQSLSKQNNLAKKLMKSDHILSENRTLKSEVDNLKHANKKLNESVKRLGEQLNSVNKKLALWRKTARNYMHPKEFSRMLHVINQIRPPRITIMSVARSFKNMIEKNIF</sequence>
<comment type="caution">
    <text evidence="3">The sequence shown here is derived from an EMBL/GenBank/DDBJ whole genome shotgun (WGS) entry which is preliminary data.</text>
</comment>
<dbReference type="CDD" id="cd17242">
    <property type="entry name" value="MobM_relaxase"/>
    <property type="match status" value="1"/>
</dbReference>
<proteinExistence type="inferred from homology"/>
<dbReference type="AlphaFoldDB" id="A0A081QR49"/>
<feature type="coiled-coil region" evidence="2">
    <location>
        <begin position="284"/>
        <end position="363"/>
    </location>
</feature>
<evidence type="ECO:0000256" key="2">
    <source>
        <dbReference type="SAM" id="Coils"/>
    </source>
</evidence>
<evidence type="ECO:0000313" key="4">
    <source>
        <dbReference type="Proteomes" id="UP000028089"/>
    </source>
</evidence>
<accession>A0A081QR49</accession>
<reference evidence="3 4" key="1">
    <citation type="submission" date="2014-05" db="EMBL/GenBank/DDBJ databases">
        <authorList>
            <person name="Daugherty S.C."/>
            <person name="Tallon L.J."/>
            <person name="Sadzewicz L."/>
            <person name="Kilian M."/>
            <person name="Tettelin H."/>
        </authorList>
    </citation>
    <scope>NUCLEOTIDE SEQUENCE [LARGE SCALE GENOMIC DNA]</scope>
    <source>
        <strain evidence="3 4">SK578</strain>
    </source>
</reference>
<dbReference type="Pfam" id="PF01076">
    <property type="entry name" value="Mob_Pre"/>
    <property type="match status" value="1"/>
</dbReference>
<comment type="similarity">
    <text evidence="1">Belongs to the plasmid mobilization pre family.</text>
</comment>
<dbReference type="PATRIC" id="fig|28037.93.peg.1472"/>
<evidence type="ECO:0000313" key="3">
    <source>
        <dbReference type="EMBL" id="KEQ45422.1"/>
    </source>
</evidence>
<protein>
    <submittedName>
        <fullName evidence="3">Plasmid recombination enzyme family protein</fullName>
    </submittedName>
</protein>